<dbReference type="Gene3D" id="1.20.1250.20">
    <property type="entry name" value="MFS general substrate transporter like domains"/>
    <property type="match status" value="1"/>
</dbReference>
<dbReference type="Proteomes" id="UP001500668">
    <property type="component" value="Unassembled WGS sequence"/>
</dbReference>
<dbReference type="PANTHER" id="PTHR23513:SF11">
    <property type="entry name" value="STAPHYLOFERRIN A TRANSPORTER"/>
    <property type="match status" value="1"/>
</dbReference>
<keyword evidence="5 6" id="KW-0472">Membrane</keyword>
<feature type="transmembrane region" description="Helical" evidence="6">
    <location>
        <begin position="229"/>
        <end position="251"/>
    </location>
</feature>
<accession>A0ABN1FK97</accession>
<keyword evidence="2" id="KW-1003">Cell membrane</keyword>
<dbReference type="SUPFAM" id="SSF103473">
    <property type="entry name" value="MFS general substrate transporter"/>
    <property type="match status" value="1"/>
</dbReference>
<keyword evidence="8" id="KW-1185">Reference proteome</keyword>
<protein>
    <submittedName>
        <fullName evidence="7">MFS transporter</fullName>
    </submittedName>
</protein>
<dbReference type="InterPro" id="IPR011701">
    <property type="entry name" value="MFS"/>
</dbReference>
<evidence type="ECO:0000256" key="1">
    <source>
        <dbReference type="ARBA" id="ARBA00004651"/>
    </source>
</evidence>
<keyword evidence="4 6" id="KW-1133">Transmembrane helix</keyword>
<organism evidence="7 8">
    <name type="scientific">Streptomyces crystallinus</name>
    <dbReference type="NCBI Taxonomy" id="68191"/>
    <lineage>
        <taxon>Bacteria</taxon>
        <taxon>Bacillati</taxon>
        <taxon>Actinomycetota</taxon>
        <taxon>Actinomycetes</taxon>
        <taxon>Kitasatosporales</taxon>
        <taxon>Streptomycetaceae</taxon>
        <taxon>Streptomyces</taxon>
    </lineage>
</organism>
<feature type="transmembrane region" description="Helical" evidence="6">
    <location>
        <begin position="21"/>
        <end position="41"/>
    </location>
</feature>
<dbReference type="Pfam" id="PF07690">
    <property type="entry name" value="MFS_1"/>
    <property type="match status" value="1"/>
</dbReference>
<feature type="transmembrane region" description="Helical" evidence="6">
    <location>
        <begin position="293"/>
        <end position="312"/>
    </location>
</feature>
<sequence>MQGAAGLLGHRGFRLHLLGCLLSWTGSAVAPLALAFAALAIDGDPTALGAVLAVGVLPQIALLPVGGVIADRHARGRVMVWSNLVCALAEAAAAGLIWSGTVRTWQLALMAGVCGAASAFFTPAAEGNVVQVVPAGQRHTANALLKFGQNVGKMSSPALGGALVGAAGPAWALGWDAITFAVSALLFARIGATPLVTRPGAVVPTAVWLRAGLRAELSQGWHEVWHRRWLAVMVCQAALTGSIWLAGYQILGPVYGMRVLGGAGAWGVVGSAFTGGLVAGAALALVRKPSSAGLLVCVGTGTLALPLAVIAARMPLPVLVAAFLVAGTGLEAAMVVWASLLQEHIPGDRLSRTLSYLTLGQMLPVPVAYLATGPVTLALGLHTTLATAAVLLITAALLPLALPQVRGLTLWPSDEPLSSRSARTVA</sequence>
<evidence type="ECO:0000313" key="8">
    <source>
        <dbReference type="Proteomes" id="UP001500668"/>
    </source>
</evidence>
<reference evidence="7 8" key="1">
    <citation type="journal article" date="2019" name="Int. J. Syst. Evol. Microbiol.">
        <title>The Global Catalogue of Microorganisms (GCM) 10K type strain sequencing project: providing services to taxonomists for standard genome sequencing and annotation.</title>
        <authorList>
            <consortium name="The Broad Institute Genomics Platform"/>
            <consortium name="The Broad Institute Genome Sequencing Center for Infectious Disease"/>
            <person name="Wu L."/>
            <person name="Ma J."/>
        </authorList>
    </citation>
    <scope>NUCLEOTIDE SEQUENCE [LARGE SCALE GENOMIC DNA]</scope>
    <source>
        <strain evidence="7 8">JCM 5067</strain>
    </source>
</reference>
<evidence type="ECO:0000256" key="5">
    <source>
        <dbReference type="ARBA" id="ARBA00023136"/>
    </source>
</evidence>
<feature type="transmembrane region" description="Helical" evidence="6">
    <location>
        <begin position="318"/>
        <end position="341"/>
    </location>
</feature>
<feature type="transmembrane region" description="Helical" evidence="6">
    <location>
        <begin position="263"/>
        <end position="286"/>
    </location>
</feature>
<feature type="transmembrane region" description="Helical" evidence="6">
    <location>
        <begin position="78"/>
        <end position="98"/>
    </location>
</feature>
<comment type="subcellular location">
    <subcellularLocation>
        <location evidence="1">Cell membrane</location>
        <topology evidence="1">Multi-pass membrane protein</topology>
    </subcellularLocation>
</comment>
<evidence type="ECO:0000313" key="7">
    <source>
        <dbReference type="EMBL" id="GAA0592581.1"/>
    </source>
</evidence>
<name>A0ABN1FK97_9ACTN</name>
<evidence type="ECO:0000256" key="6">
    <source>
        <dbReference type="SAM" id="Phobius"/>
    </source>
</evidence>
<evidence type="ECO:0000256" key="4">
    <source>
        <dbReference type="ARBA" id="ARBA00022989"/>
    </source>
</evidence>
<keyword evidence="3 6" id="KW-0812">Transmembrane</keyword>
<dbReference type="PANTHER" id="PTHR23513">
    <property type="entry name" value="INTEGRAL MEMBRANE EFFLUX PROTEIN-RELATED"/>
    <property type="match status" value="1"/>
</dbReference>
<evidence type="ECO:0000256" key="3">
    <source>
        <dbReference type="ARBA" id="ARBA00022692"/>
    </source>
</evidence>
<dbReference type="CDD" id="cd06173">
    <property type="entry name" value="MFS_MefA_like"/>
    <property type="match status" value="1"/>
</dbReference>
<feature type="transmembrane region" description="Helical" evidence="6">
    <location>
        <begin position="47"/>
        <end position="66"/>
    </location>
</feature>
<evidence type="ECO:0000256" key="2">
    <source>
        <dbReference type="ARBA" id="ARBA00022475"/>
    </source>
</evidence>
<feature type="transmembrane region" description="Helical" evidence="6">
    <location>
        <begin position="353"/>
        <end position="371"/>
    </location>
</feature>
<dbReference type="EMBL" id="BAAACA010000014">
    <property type="protein sequence ID" value="GAA0592581.1"/>
    <property type="molecule type" value="Genomic_DNA"/>
</dbReference>
<feature type="transmembrane region" description="Helical" evidence="6">
    <location>
        <begin position="377"/>
        <end position="402"/>
    </location>
</feature>
<dbReference type="InterPro" id="IPR036259">
    <property type="entry name" value="MFS_trans_sf"/>
</dbReference>
<gene>
    <name evidence="7" type="ORF">GCM10010394_22290</name>
</gene>
<comment type="caution">
    <text evidence="7">The sequence shown here is derived from an EMBL/GenBank/DDBJ whole genome shotgun (WGS) entry which is preliminary data.</text>
</comment>
<proteinExistence type="predicted"/>